<feature type="region of interest" description="Disordered" evidence="5">
    <location>
        <begin position="1"/>
        <end position="32"/>
    </location>
</feature>
<proteinExistence type="inferred from homology"/>
<comment type="subcellular location">
    <subcellularLocation>
        <location evidence="1">Mitochondrion</location>
    </subcellularLocation>
</comment>
<dbReference type="InterPro" id="IPR006571">
    <property type="entry name" value="TLDc_dom"/>
</dbReference>
<dbReference type="Proteomes" id="UP001516023">
    <property type="component" value="Unassembled WGS sequence"/>
</dbReference>
<feature type="region of interest" description="Disordered" evidence="5">
    <location>
        <begin position="775"/>
        <end position="799"/>
    </location>
</feature>
<dbReference type="PANTHER" id="PTHR23354">
    <property type="entry name" value="NUCLEOLAR PROTEIN 7/ESTROGEN RECEPTOR COACTIVATOR-RELATED"/>
    <property type="match status" value="1"/>
</dbReference>
<evidence type="ECO:0000256" key="5">
    <source>
        <dbReference type="SAM" id="MobiDB-lite"/>
    </source>
</evidence>
<name>A0ABD3NW86_9STRA</name>
<feature type="region of interest" description="Disordered" evidence="5">
    <location>
        <begin position="1046"/>
        <end position="1071"/>
    </location>
</feature>
<feature type="region of interest" description="Disordered" evidence="5">
    <location>
        <begin position="733"/>
        <end position="760"/>
    </location>
</feature>
<feature type="domain" description="TLDc" evidence="6">
    <location>
        <begin position="944"/>
        <end position="1126"/>
    </location>
</feature>
<evidence type="ECO:0000313" key="8">
    <source>
        <dbReference type="Proteomes" id="UP001516023"/>
    </source>
</evidence>
<sequence>MTPLKEEHKQGSFMNKRTASSDSGMNESSDSWTSAVVAHYDNQDACVGGKNGSSVGVASVPSDEQSAVDERNIDLNNEQGGEAEAGNDGREVKSAFRQSLMATHSRDSPRAAPVVANSNNNNNNNTASNDSSSKSLLRQSMSATILTHTERTFLESLLALEGELADLLCGEAHRKLSANDGAFDSSQHDTALGVFGLCDGGEMCLSTRVPGHGWQAAVSSAAHDDSQDWVQTWVRRGSSADSREVASGVQGPDIIPPDQDKLQPNQQQPNSTAPSSLIRQQSSSATRLDRLAYKKRQSSTGNDSTVRLYRAHEAGLVISQQGSARRSLARLGLEIDPRNTQGIASGGSQFGAGGAGASQEHKAFFQDGDLTPVCTGNSSRKGIDDGTADGNNKREEERAVRNMEVNERTKQKRRQHALTELDILASRSNYSPGCISPFSVGIFKTWERVNQKMIVPPTTGSRGDDIFRPSPTERRLNSLLVSAGFSTPKGMLMEAEEDMLSLDNSLGKLLLRGGPSFREETVFRGDETDEAAPAVVEIKAKKKKAVTSSLVSSLGSNFSGEEVENNQENKALNGPDSPTNSEVGDLPPLSSRSSHHKRHSTVSIMKSSSSSSLRKSQYRRSVSWGHIAVKDSENSSPSKQSESEATGISVISFPNLRRAAPIRSDSIGSAASGVVSIPPLRLGAPLRSESVSSVASILSSGAPTLSRAHPIYSPQNSFVLERLPSLHRATRLRSESTNTLGTEIDDDYSAHSFNESDNQKQRLRTFSSGAAWASPFAPKRWQPPRPPLSRQSSGTSLTGRNILIRQASKNNYEGEGMEIDELIDGSMSLGSARNFKSMLSIGGDSVELGFQRHSSEILRSLSNEDLYTSHNVETLGGSSSVARVYGDLMEGDSKSWDMQDEPSYAPPQNAWNVFEDEYAEEYGAYNSLSFQILGTSADDISCHPHVLSPPLMESLQNFLPSGVSENNFWLKYSLVRDGASLPSLLRQVRGAQHTLIAMETVDGEDAQRSILDQAKLESELDVFYWTGRNDLVQLCTHDMIAVGGGTFHSTDAERRSSLSDEERDLPPPQSEVFTKADKGGFGLAIDAELLRGTTSPCATFNSPPLSKAHANGSPFEIINLEVWTLTPCNNVADAETLEMKKLFLEPYSGAQ</sequence>
<feature type="compositionally biased region" description="Polar residues" evidence="5">
    <location>
        <begin position="566"/>
        <end position="582"/>
    </location>
</feature>
<organism evidence="7 8">
    <name type="scientific">Cyclotella cryptica</name>
    <dbReference type="NCBI Taxonomy" id="29204"/>
    <lineage>
        <taxon>Eukaryota</taxon>
        <taxon>Sar</taxon>
        <taxon>Stramenopiles</taxon>
        <taxon>Ochrophyta</taxon>
        <taxon>Bacillariophyta</taxon>
        <taxon>Coscinodiscophyceae</taxon>
        <taxon>Thalassiosirophycidae</taxon>
        <taxon>Stephanodiscales</taxon>
        <taxon>Stephanodiscaceae</taxon>
        <taxon>Cyclotella</taxon>
    </lineage>
</organism>
<dbReference type="Pfam" id="PF07534">
    <property type="entry name" value="TLD"/>
    <property type="match status" value="1"/>
</dbReference>
<dbReference type="GO" id="GO:0005739">
    <property type="term" value="C:mitochondrion"/>
    <property type="evidence" value="ECO:0007669"/>
    <property type="project" value="UniProtKB-SubCell"/>
</dbReference>
<evidence type="ECO:0000256" key="3">
    <source>
        <dbReference type="ARBA" id="ARBA00023128"/>
    </source>
</evidence>
<reference evidence="7 8" key="1">
    <citation type="journal article" date="2020" name="G3 (Bethesda)">
        <title>Improved Reference Genome for Cyclotella cryptica CCMP332, a Model for Cell Wall Morphogenesis, Salinity Adaptation, and Lipid Production in Diatoms (Bacillariophyta).</title>
        <authorList>
            <person name="Roberts W.R."/>
            <person name="Downey K.M."/>
            <person name="Ruck E.C."/>
            <person name="Traller J.C."/>
            <person name="Alverson A.J."/>
        </authorList>
    </citation>
    <scope>NUCLEOTIDE SEQUENCE [LARGE SCALE GENOMIC DNA]</scope>
    <source>
        <strain evidence="7 8">CCMP332</strain>
    </source>
</reference>
<comment type="caution">
    <text evidence="7">The sequence shown here is derived from an EMBL/GenBank/DDBJ whole genome shotgun (WGS) entry which is preliminary data.</text>
</comment>
<keyword evidence="8" id="KW-1185">Reference proteome</keyword>
<dbReference type="AlphaFoldDB" id="A0ABD3NW86"/>
<evidence type="ECO:0000259" key="6">
    <source>
        <dbReference type="SMART" id="SM00584"/>
    </source>
</evidence>
<feature type="region of interest" description="Disordered" evidence="5">
    <location>
        <begin position="240"/>
        <end position="284"/>
    </location>
</feature>
<feature type="region of interest" description="Disordered" evidence="5">
    <location>
        <begin position="553"/>
        <end position="617"/>
    </location>
</feature>
<feature type="compositionally biased region" description="Polar residues" evidence="5">
    <location>
        <begin position="262"/>
        <end position="284"/>
    </location>
</feature>
<dbReference type="PANTHER" id="PTHR23354:SF62">
    <property type="entry name" value="MUSTARD, ISOFORM V"/>
    <property type="match status" value="1"/>
</dbReference>
<keyword evidence="3" id="KW-0496">Mitochondrion</keyword>
<dbReference type="SMART" id="SM00584">
    <property type="entry name" value="TLDc"/>
    <property type="match status" value="1"/>
</dbReference>
<feature type="region of interest" description="Disordered" evidence="5">
    <location>
        <begin position="100"/>
        <end position="135"/>
    </location>
</feature>
<feature type="compositionally biased region" description="Basic and acidic residues" evidence="5">
    <location>
        <begin position="1050"/>
        <end position="1060"/>
    </location>
</feature>
<feature type="compositionally biased region" description="Basic and acidic residues" evidence="5">
    <location>
        <begin position="1"/>
        <end position="10"/>
    </location>
</feature>
<accession>A0ABD3NW86</accession>
<comment type="similarity">
    <text evidence="2">Belongs to the OXR1 family.</text>
</comment>
<feature type="region of interest" description="Disordered" evidence="5">
    <location>
        <begin position="44"/>
        <end position="68"/>
    </location>
</feature>
<evidence type="ECO:0000256" key="4">
    <source>
        <dbReference type="ARBA" id="ARBA00040604"/>
    </source>
</evidence>
<protein>
    <recommendedName>
        <fullName evidence="4">Oxidation resistance protein 1</fullName>
    </recommendedName>
</protein>
<gene>
    <name evidence="7" type="ORF">HJC23_004395</name>
</gene>
<evidence type="ECO:0000256" key="1">
    <source>
        <dbReference type="ARBA" id="ARBA00004173"/>
    </source>
</evidence>
<dbReference type="EMBL" id="JABMIG020000434">
    <property type="protein sequence ID" value="KAL3778455.1"/>
    <property type="molecule type" value="Genomic_DNA"/>
</dbReference>
<feature type="compositionally biased region" description="Low complexity" evidence="5">
    <location>
        <begin position="117"/>
        <end position="135"/>
    </location>
</feature>
<evidence type="ECO:0000256" key="2">
    <source>
        <dbReference type="ARBA" id="ARBA00009540"/>
    </source>
</evidence>
<feature type="compositionally biased region" description="Low complexity" evidence="5">
    <location>
        <begin position="20"/>
        <end position="31"/>
    </location>
</feature>
<feature type="region of interest" description="Disordered" evidence="5">
    <location>
        <begin position="375"/>
        <end position="396"/>
    </location>
</feature>
<evidence type="ECO:0000313" key="7">
    <source>
        <dbReference type="EMBL" id="KAL3778455.1"/>
    </source>
</evidence>
<feature type="compositionally biased region" description="Low complexity" evidence="5">
    <location>
        <begin position="601"/>
        <end position="617"/>
    </location>
</feature>